<reference evidence="1 2" key="1">
    <citation type="submission" date="2019-08" db="EMBL/GenBank/DDBJ databases">
        <authorList>
            <person name="Shi S."/>
        </authorList>
    </citation>
    <scope>NUCLEOTIDE SEQUENCE [LARGE SCALE GENOMIC DNA]</scope>
    <source>
        <strain evidence="1 2">GY10130</strain>
    </source>
</reference>
<dbReference type="SUPFAM" id="SSF51412">
    <property type="entry name" value="Inosine monophosphate dehydrogenase (IMPDH)"/>
    <property type="match status" value="1"/>
</dbReference>
<keyword evidence="1" id="KW-0378">Hydrolase</keyword>
<accession>A0A5C8KB15</accession>
<organism evidence="1 2">
    <name type="scientific">Pontibacter qinzhouensis</name>
    <dbReference type="NCBI Taxonomy" id="2603253"/>
    <lineage>
        <taxon>Bacteria</taxon>
        <taxon>Pseudomonadati</taxon>
        <taxon>Bacteroidota</taxon>
        <taxon>Cytophagia</taxon>
        <taxon>Cytophagales</taxon>
        <taxon>Hymenobacteraceae</taxon>
        <taxon>Pontibacter</taxon>
    </lineage>
</organism>
<dbReference type="OrthoDB" id="1092608at2"/>
<keyword evidence="2" id="KW-1185">Reference proteome</keyword>
<comment type="caution">
    <text evidence="1">The sequence shown here is derived from an EMBL/GenBank/DDBJ whole genome shotgun (WGS) entry which is preliminary data.</text>
</comment>
<gene>
    <name evidence="1" type="ORF">FVR03_06690</name>
</gene>
<evidence type="ECO:0000313" key="1">
    <source>
        <dbReference type="EMBL" id="TXK49248.1"/>
    </source>
</evidence>
<dbReference type="GO" id="GO:0016787">
    <property type="term" value="F:hydrolase activity"/>
    <property type="evidence" value="ECO:0007669"/>
    <property type="project" value="UniProtKB-KW"/>
</dbReference>
<dbReference type="InterPro" id="IPR013785">
    <property type="entry name" value="Aldolase_TIM"/>
</dbReference>
<dbReference type="RefSeq" id="WP_147920962.1">
    <property type="nucleotide sequence ID" value="NZ_VRTY01000018.1"/>
</dbReference>
<evidence type="ECO:0000313" key="2">
    <source>
        <dbReference type="Proteomes" id="UP000321926"/>
    </source>
</evidence>
<dbReference type="Proteomes" id="UP000321926">
    <property type="component" value="Unassembled WGS sequence"/>
</dbReference>
<dbReference type="EMBL" id="VRTY01000018">
    <property type="protein sequence ID" value="TXK49248.1"/>
    <property type="molecule type" value="Genomic_DNA"/>
</dbReference>
<protein>
    <submittedName>
        <fullName evidence="1">Hydrolase</fullName>
    </submittedName>
</protein>
<dbReference type="AlphaFoldDB" id="A0A5C8KB15"/>
<sequence length="218" mass="23073">MIPTITGNLRKHFITVPDEINRCSGIKVFGQLLKSFVFSTDVAIIRNINADAVIALYPFTPQPIIAHALMLAADKPVFCGVGGGVTSGKRSVEIALDAEFQGALGVIVNKPTPNELIRKLKDKLEIPVVVTVVSMNDDIAGRLAAGTDIFNVSGAEKTAAIVRQIKAIDPGCAVIATGGKTAETIQEVIAAGANAVSYTPPSSAELVRNIMNEYRKEC</sequence>
<name>A0A5C8KB15_9BACT</name>
<dbReference type="Gene3D" id="3.20.20.70">
    <property type="entry name" value="Aldolase class I"/>
    <property type="match status" value="1"/>
</dbReference>
<proteinExistence type="predicted"/>